<name>A0ABD0Q2R9_CIRMR</name>
<sequence>NDSLRRGYIAIFEQRLWESVSESFQVVVRGNGFRHARNIDQVLCSFKINDTVTL</sequence>
<keyword evidence="3" id="KW-1185">Reference proteome</keyword>
<feature type="non-terminal residue" evidence="2">
    <location>
        <position position="1"/>
    </location>
</feature>
<comment type="caution">
    <text evidence="2">The sequence shown here is derived from an EMBL/GenBank/DDBJ whole genome shotgun (WGS) entry which is preliminary data.</text>
</comment>
<evidence type="ECO:0000259" key="1">
    <source>
        <dbReference type="Pfam" id="PF05587"/>
    </source>
</evidence>
<dbReference type="InterPro" id="IPR008400">
    <property type="entry name" value="Anthrax_toxin_rcpt_extracel"/>
</dbReference>
<reference evidence="2 3" key="1">
    <citation type="submission" date="2024-05" db="EMBL/GenBank/DDBJ databases">
        <title>Genome sequencing and assembly of Indian major carp, Cirrhinus mrigala (Hamilton, 1822).</title>
        <authorList>
            <person name="Mohindra V."/>
            <person name="Chowdhury L.M."/>
            <person name="Lal K."/>
            <person name="Jena J.K."/>
        </authorList>
    </citation>
    <scope>NUCLEOTIDE SEQUENCE [LARGE SCALE GENOMIC DNA]</scope>
    <source>
        <strain evidence="2">CM1030</strain>
        <tissue evidence="2">Blood</tissue>
    </source>
</reference>
<feature type="domain" description="Anthrax toxin receptor extracellular" evidence="1">
    <location>
        <begin position="20"/>
        <end position="53"/>
    </location>
</feature>
<dbReference type="EMBL" id="JAMKFB020000012">
    <property type="protein sequence ID" value="KAL0180267.1"/>
    <property type="molecule type" value="Genomic_DNA"/>
</dbReference>
<dbReference type="Pfam" id="PF05587">
    <property type="entry name" value="Anth_Ig"/>
    <property type="match status" value="1"/>
</dbReference>
<protein>
    <recommendedName>
        <fullName evidence="1">Anthrax toxin receptor extracellular domain-containing protein</fullName>
    </recommendedName>
</protein>
<organism evidence="2 3">
    <name type="scientific">Cirrhinus mrigala</name>
    <name type="common">Mrigala</name>
    <dbReference type="NCBI Taxonomy" id="683832"/>
    <lineage>
        <taxon>Eukaryota</taxon>
        <taxon>Metazoa</taxon>
        <taxon>Chordata</taxon>
        <taxon>Craniata</taxon>
        <taxon>Vertebrata</taxon>
        <taxon>Euteleostomi</taxon>
        <taxon>Actinopterygii</taxon>
        <taxon>Neopterygii</taxon>
        <taxon>Teleostei</taxon>
        <taxon>Ostariophysi</taxon>
        <taxon>Cypriniformes</taxon>
        <taxon>Cyprinidae</taxon>
        <taxon>Labeoninae</taxon>
        <taxon>Labeonini</taxon>
        <taxon>Cirrhinus</taxon>
    </lineage>
</organism>
<feature type="non-terminal residue" evidence="2">
    <location>
        <position position="54"/>
    </location>
</feature>
<evidence type="ECO:0000313" key="3">
    <source>
        <dbReference type="Proteomes" id="UP001529510"/>
    </source>
</evidence>
<proteinExistence type="predicted"/>
<dbReference type="AlphaFoldDB" id="A0ABD0Q2R9"/>
<gene>
    <name evidence="2" type="ORF">M9458_025709</name>
</gene>
<accession>A0ABD0Q2R9</accession>
<evidence type="ECO:0000313" key="2">
    <source>
        <dbReference type="EMBL" id="KAL0180267.1"/>
    </source>
</evidence>
<dbReference type="Proteomes" id="UP001529510">
    <property type="component" value="Unassembled WGS sequence"/>
</dbReference>